<evidence type="ECO:0000259" key="8">
    <source>
        <dbReference type="PROSITE" id="PS50928"/>
    </source>
</evidence>
<dbReference type="InterPro" id="IPR000515">
    <property type="entry name" value="MetI-like"/>
</dbReference>
<keyword evidence="6 7" id="KW-0472">Membrane</keyword>
<feature type="transmembrane region" description="Helical" evidence="7">
    <location>
        <begin position="281"/>
        <end position="303"/>
    </location>
</feature>
<comment type="similarity">
    <text evidence="7">Belongs to the binding-protein-dependent transport system permease family.</text>
</comment>
<sequence>MRLLKPGKAQTGLPEEKRYASLYRWNYESRLAYLFLIPSILLMLLFLVFPLFSGIIMSLQESTFAGEVNFVGLKNFRLLLREARFLNNLKLSITYVLGNLSLSIPLAYIAALIITSQDLRGLPLFRGVFLLPFITAPVVSSVIFLSLTDASSGPVTLFIERITGERPVILATPSLAMGTIIFHSFWRSFPFVMLFLAAGMTTIPNELYEAAKVDGATGWHLFRFITFPLTRIHLALSMLIITMWTLQDAETVFALTRGGPGYSTEVLAVRLFKDSFINFNLNLGATVGVILLSISLLFMVAYLRLMQER</sequence>
<proteinExistence type="inferred from homology"/>
<keyword evidence="5 7" id="KW-1133">Transmembrane helix</keyword>
<dbReference type="GO" id="GO:0055085">
    <property type="term" value="P:transmembrane transport"/>
    <property type="evidence" value="ECO:0007669"/>
    <property type="project" value="InterPro"/>
</dbReference>
<keyword evidence="3" id="KW-1003">Cell membrane</keyword>
<feature type="transmembrane region" description="Helical" evidence="7">
    <location>
        <begin position="191"/>
        <end position="208"/>
    </location>
</feature>
<dbReference type="PANTHER" id="PTHR43005:SF1">
    <property type="entry name" value="SPERMIDINE_PUTRESCINE TRANSPORT SYSTEM PERMEASE PROTEIN"/>
    <property type="match status" value="1"/>
</dbReference>
<dbReference type="InterPro" id="IPR035906">
    <property type="entry name" value="MetI-like_sf"/>
</dbReference>
<dbReference type="PANTHER" id="PTHR43005">
    <property type="entry name" value="BLR7065 PROTEIN"/>
    <property type="match status" value="1"/>
</dbReference>
<protein>
    <submittedName>
        <fullName evidence="9">Sugar ABC transporter permease</fullName>
    </submittedName>
</protein>
<feature type="transmembrane region" description="Helical" evidence="7">
    <location>
        <begin position="220"/>
        <end position="246"/>
    </location>
</feature>
<evidence type="ECO:0000256" key="3">
    <source>
        <dbReference type="ARBA" id="ARBA00022475"/>
    </source>
</evidence>
<feature type="transmembrane region" description="Helical" evidence="7">
    <location>
        <begin position="93"/>
        <end position="115"/>
    </location>
</feature>
<feature type="domain" description="ABC transmembrane type-1" evidence="8">
    <location>
        <begin position="85"/>
        <end position="302"/>
    </location>
</feature>
<dbReference type="Pfam" id="PF00528">
    <property type="entry name" value="BPD_transp_1"/>
    <property type="match status" value="1"/>
</dbReference>
<evidence type="ECO:0000256" key="4">
    <source>
        <dbReference type="ARBA" id="ARBA00022692"/>
    </source>
</evidence>
<evidence type="ECO:0000256" key="6">
    <source>
        <dbReference type="ARBA" id="ARBA00023136"/>
    </source>
</evidence>
<evidence type="ECO:0000256" key="7">
    <source>
        <dbReference type="RuleBase" id="RU363032"/>
    </source>
</evidence>
<name>A0A7V4WKR3_9BACT</name>
<comment type="caution">
    <text evidence="9">The sequence shown here is derived from an EMBL/GenBank/DDBJ whole genome shotgun (WGS) entry which is preliminary data.</text>
</comment>
<feature type="transmembrane region" description="Helical" evidence="7">
    <location>
        <begin position="31"/>
        <end position="52"/>
    </location>
</feature>
<reference evidence="9" key="1">
    <citation type="journal article" date="2020" name="mSystems">
        <title>Genome- and Community-Level Interaction Insights into Carbon Utilization and Element Cycling Functions of Hydrothermarchaeota in Hydrothermal Sediment.</title>
        <authorList>
            <person name="Zhou Z."/>
            <person name="Liu Y."/>
            <person name="Xu W."/>
            <person name="Pan J."/>
            <person name="Luo Z.H."/>
            <person name="Li M."/>
        </authorList>
    </citation>
    <scope>NUCLEOTIDE SEQUENCE [LARGE SCALE GENOMIC DNA]</scope>
    <source>
        <strain evidence="9">SpSt-82</strain>
    </source>
</reference>
<dbReference type="GO" id="GO:0005886">
    <property type="term" value="C:plasma membrane"/>
    <property type="evidence" value="ECO:0007669"/>
    <property type="project" value="UniProtKB-SubCell"/>
</dbReference>
<keyword evidence="2 7" id="KW-0813">Transport</keyword>
<dbReference type="CDD" id="cd06261">
    <property type="entry name" value="TM_PBP2"/>
    <property type="match status" value="1"/>
</dbReference>
<dbReference type="EMBL" id="DTIY01000025">
    <property type="protein sequence ID" value="HGY38914.1"/>
    <property type="molecule type" value="Genomic_DNA"/>
</dbReference>
<dbReference type="Gene3D" id="1.10.3720.10">
    <property type="entry name" value="MetI-like"/>
    <property type="match status" value="1"/>
</dbReference>
<gene>
    <name evidence="9" type="ORF">ENW11_03770</name>
</gene>
<evidence type="ECO:0000256" key="5">
    <source>
        <dbReference type="ARBA" id="ARBA00022989"/>
    </source>
</evidence>
<evidence type="ECO:0000256" key="1">
    <source>
        <dbReference type="ARBA" id="ARBA00004651"/>
    </source>
</evidence>
<feature type="transmembrane region" description="Helical" evidence="7">
    <location>
        <begin position="127"/>
        <end position="147"/>
    </location>
</feature>
<evidence type="ECO:0000256" key="2">
    <source>
        <dbReference type="ARBA" id="ARBA00022448"/>
    </source>
</evidence>
<dbReference type="PROSITE" id="PS50928">
    <property type="entry name" value="ABC_TM1"/>
    <property type="match status" value="1"/>
</dbReference>
<evidence type="ECO:0000313" key="9">
    <source>
        <dbReference type="EMBL" id="HGY38914.1"/>
    </source>
</evidence>
<comment type="subcellular location">
    <subcellularLocation>
        <location evidence="1 7">Cell membrane</location>
        <topology evidence="1 7">Multi-pass membrane protein</topology>
    </subcellularLocation>
</comment>
<keyword evidence="4 7" id="KW-0812">Transmembrane</keyword>
<dbReference type="AlphaFoldDB" id="A0A7V4WKR3"/>
<accession>A0A7V4WKR3</accession>
<organism evidence="9">
    <name type="scientific">Candidatus Caldatribacterium saccharofermentans</name>
    <dbReference type="NCBI Taxonomy" id="1454753"/>
    <lineage>
        <taxon>Bacteria</taxon>
        <taxon>Pseudomonadati</taxon>
        <taxon>Atribacterota</taxon>
        <taxon>Atribacteria</taxon>
        <taxon>Atribacterales</taxon>
        <taxon>Candidatus Caldatribacteriaceae</taxon>
        <taxon>Candidatus Caldatribacterium</taxon>
    </lineage>
</organism>
<dbReference type="SUPFAM" id="SSF161098">
    <property type="entry name" value="MetI-like"/>
    <property type="match status" value="1"/>
</dbReference>